<dbReference type="EMBL" id="JACIDJ010000001">
    <property type="protein sequence ID" value="MBB3896923.1"/>
    <property type="molecule type" value="Genomic_DNA"/>
</dbReference>
<dbReference type="Proteomes" id="UP000553193">
    <property type="component" value="Unassembled WGS sequence"/>
</dbReference>
<feature type="domain" description="DUF403" evidence="1">
    <location>
        <begin position="491"/>
        <end position="799"/>
    </location>
</feature>
<accession>A0A840A8T4</accession>
<dbReference type="Gene3D" id="3.40.50.11290">
    <property type="match status" value="1"/>
</dbReference>
<dbReference type="Pfam" id="PF14403">
    <property type="entry name" value="CP_ATPgrasp_2"/>
    <property type="match status" value="1"/>
</dbReference>
<evidence type="ECO:0000259" key="2">
    <source>
        <dbReference type="Pfam" id="PF14403"/>
    </source>
</evidence>
<dbReference type="RefSeq" id="WP_184381877.1">
    <property type="nucleotide sequence ID" value="NZ_JACIDJ010000001.1"/>
</dbReference>
<dbReference type="PANTHER" id="PTHR34595">
    <property type="entry name" value="BLR5612 PROTEIN"/>
    <property type="match status" value="1"/>
</dbReference>
<dbReference type="PANTHER" id="PTHR34595:SF2">
    <property type="entry name" value="BLR2978 PROTEIN"/>
    <property type="match status" value="1"/>
</dbReference>
<evidence type="ECO:0000259" key="1">
    <source>
        <dbReference type="Pfam" id="PF04168"/>
    </source>
</evidence>
<keyword evidence="4" id="KW-1185">Reference proteome</keyword>
<comment type="caution">
    <text evidence="3">The sequence shown here is derived from an EMBL/GenBank/DDBJ whole genome shotgun (WGS) entry which is preliminary data.</text>
</comment>
<sequence length="820" mass="87005">MPETPWPAALFEDGPDEMVSGQGEIRAHWRGVVGVIGSLGRPAVAERGDRLTRAMLEEGVASILPGAAGSGAWRLDPVPLPLEPREFEALAEGIIQRARLLDALLADLYGAQETLAAGLLPAPLVFGSPAFLRAARQGMRPAHRPQLHLYAVDLLRGADGRWAVLQDRTGTASGLGQLLENRRLIGSAMPEAMRTLLPRAITPFFDLWQEALSRLAPRHKPDPAVALLSPGTSDAHWFEHVVLSRELGCALVEPGDLTVRGGALYLKTLVGLQPVDVVLSRLNAASLDPLDQPDSHAAAGVPGILDAARHGALTLLNAPGAALAEMPALPAFLPALCERLLGEELRLPSLPTHWLRAHEAPPPLPPGHAAWAFRPAGDGLAPESWSPATGLPQAAIALPPLPVAPALEEGKLNPVPLVLRMFAISDGMNWQVLPGGLVRHVSPGTRLTGRLPGAGWCKDVWVPADPGEAIIGPAAQSAPPLAIRRTPAAIPSRVADNLFWLGRYVERLDRGARLLRATIARLRRGGLSPRELAELSALTHCLREAALVDDEARVSAGSLTPLAEALMRGARPGVRDLHRRIGGLIEAVRDRLTADMHATFTQTLRAAEEALATPLPDLQDLGRALIPSLRFANAVAGVAAENMVRGGARLFLELGRRMERAQAVAAEVAVALDGPPARIEAGLRLVLELCDSVITYRSRYLGVLQPAPALDLVLADGANPRGLAFQLQAIADALGEVSADPDDPGAAEAERLLAIAEDITPRLLAARDQAQEAALLPPELRQIAQDLATLSDVVSRRYFALLPPARAVGVDMGEAAVIEV</sequence>
<organism evidence="3 4">
    <name type="scientific">Roseococcus suduntuyensis</name>
    <dbReference type="NCBI Taxonomy" id="455361"/>
    <lineage>
        <taxon>Bacteria</taxon>
        <taxon>Pseudomonadati</taxon>
        <taxon>Pseudomonadota</taxon>
        <taxon>Alphaproteobacteria</taxon>
        <taxon>Acetobacterales</taxon>
        <taxon>Roseomonadaceae</taxon>
        <taxon>Roseococcus</taxon>
    </lineage>
</organism>
<protein>
    <submittedName>
        <fullName evidence="3">Putative circularly permuted ATP-grasp superfamily protein/putative alpha-E superfamily protein</fullName>
    </submittedName>
</protein>
<dbReference type="InterPro" id="IPR007296">
    <property type="entry name" value="DUF403"/>
</dbReference>
<evidence type="ECO:0000313" key="4">
    <source>
        <dbReference type="Proteomes" id="UP000553193"/>
    </source>
</evidence>
<name>A0A840A8T4_9PROT</name>
<dbReference type="Pfam" id="PF04168">
    <property type="entry name" value="Alpha-E"/>
    <property type="match status" value="1"/>
</dbReference>
<gene>
    <name evidence="3" type="ORF">GGQ83_000349</name>
</gene>
<reference evidence="3 4" key="1">
    <citation type="submission" date="2020-08" db="EMBL/GenBank/DDBJ databases">
        <title>Genomic Encyclopedia of Type Strains, Phase IV (KMG-IV): sequencing the most valuable type-strain genomes for metagenomic binning, comparative biology and taxonomic classification.</title>
        <authorList>
            <person name="Goeker M."/>
        </authorList>
    </citation>
    <scope>NUCLEOTIDE SEQUENCE [LARGE SCALE GENOMIC DNA]</scope>
    <source>
        <strain evidence="3 4">DSM 19979</strain>
    </source>
</reference>
<dbReference type="InterPro" id="IPR051680">
    <property type="entry name" value="ATP-dep_Glu-Cys_Ligase-2"/>
</dbReference>
<proteinExistence type="predicted"/>
<feature type="domain" description="Circularly permuted ATP-grasp type 2" evidence="2">
    <location>
        <begin position="79"/>
        <end position="359"/>
    </location>
</feature>
<dbReference type="InterPro" id="IPR025841">
    <property type="entry name" value="CP_ATPgrasp_2"/>
</dbReference>
<dbReference type="AlphaFoldDB" id="A0A840A8T4"/>
<evidence type="ECO:0000313" key="3">
    <source>
        <dbReference type="EMBL" id="MBB3896923.1"/>
    </source>
</evidence>
<dbReference type="SUPFAM" id="SSF56059">
    <property type="entry name" value="Glutathione synthetase ATP-binding domain-like"/>
    <property type="match status" value="1"/>
</dbReference>